<dbReference type="PROSITE" id="PS51371">
    <property type="entry name" value="CBS"/>
    <property type="match status" value="2"/>
</dbReference>
<dbReference type="AlphaFoldDB" id="A0A8J3JS45"/>
<dbReference type="Proteomes" id="UP000601223">
    <property type="component" value="Unassembled WGS sequence"/>
</dbReference>
<evidence type="ECO:0000259" key="4">
    <source>
        <dbReference type="PROSITE" id="PS50914"/>
    </source>
</evidence>
<evidence type="ECO:0008006" key="8">
    <source>
        <dbReference type="Google" id="ProtNLM"/>
    </source>
</evidence>
<dbReference type="SUPFAM" id="SSF54631">
    <property type="entry name" value="CBS-domain pair"/>
    <property type="match status" value="1"/>
</dbReference>
<dbReference type="Pfam" id="PF04972">
    <property type="entry name" value="BON"/>
    <property type="match status" value="1"/>
</dbReference>
<protein>
    <recommendedName>
        <fullName evidence="8">CBS domain-containing protein</fullName>
    </recommendedName>
</protein>
<gene>
    <name evidence="6" type="ORF">Cba03nite_54690</name>
</gene>
<accession>A0A8J3JS45</accession>
<comment type="caution">
    <text evidence="6">The sequence shown here is derived from an EMBL/GenBank/DDBJ whole genome shotgun (WGS) entry which is preliminary data.</text>
</comment>
<dbReference type="PIRSF" id="PIRSF036990">
    <property type="entry name" value="UCP036990_CBS_BON"/>
    <property type="match status" value="1"/>
</dbReference>
<keyword evidence="1 2" id="KW-0129">CBS domain</keyword>
<dbReference type="InterPro" id="IPR046342">
    <property type="entry name" value="CBS_dom_sf"/>
</dbReference>
<dbReference type="Gene3D" id="3.30.1340.30">
    <property type="match status" value="1"/>
</dbReference>
<dbReference type="EMBL" id="BONF01000033">
    <property type="protein sequence ID" value="GIF84120.1"/>
    <property type="molecule type" value="Genomic_DNA"/>
</dbReference>
<feature type="domain" description="CBS" evidence="5">
    <location>
        <begin position="10"/>
        <end position="66"/>
    </location>
</feature>
<dbReference type="PANTHER" id="PTHR43080:SF29">
    <property type="entry name" value="OS02G0818000 PROTEIN"/>
    <property type="match status" value="1"/>
</dbReference>
<dbReference type="SMART" id="SM00116">
    <property type="entry name" value="CBS"/>
    <property type="match status" value="2"/>
</dbReference>
<evidence type="ECO:0000256" key="3">
    <source>
        <dbReference type="SAM" id="MobiDB-lite"/>
    </source>
</evidence>
<feature type="domain" description="CBS" evidence="5">
    <location>
        <begin position="93"/>
        <end position="154"/>
    </location>
</feature>
<feature type="domain" description="BON" evidence="4">
    <location>
        <begin position="146"/>
        <end position="215"/>
    </location>
</feature>
<sequence length="252" mass="27278">MAGRIVHDVMSSPVVSVSVATPYREIVDLLAEHGVSAVPVLDPGGTVVGIVSEADLLHKLALGGEEPQRRLFERRQRAVRRAKAEGDTAGDLMTSPVVTVAASASVVQAAKIMENEQLKRLPVVDGDGSLVGIVSRRDLLRTYRRSDEAIRHDVMHDIIQGMLFTGPPEMDVSVADGIVTLTGGTDRRSTAQIAERLVHGVPGVVDVSSELTYEYDDTPELKRHYDFDAEVGAPKQPRDGTIWVKAPGERND</sequence>
<keyword evidence="7" id="KW-1185">Reference proteome</keyword>
<proteinExistence type="predicted"/>
<dbReference type="PANTHER" id="PTHR43080">
    <property type="entry name" value="CBS DOMAIN-CONTAINING PROTEIN CBSX3, MITOCHONDRIAL"/>
    <property type="match status" value="1"/>
</dbReference>
<dbReference type="InterPro" id="IPR007055">
    <property type="entry name" value="BON_dom"/>
</dbReference>
<organism evidence="6 7">
    <name type="scientific">Catellatospora bangladeshensis</name>
    <dbReference type="NCBI Taxonomy" id="310355"/>
    <lineage>
        <taxon>Bacteria</taxon>
        <taxon>Bacillati</taxon>
        <taxon>Actinomycetota</taxon>
        <taxon>Actinomycetes</taxon>
        <taxon>Micromonosporales</taxon>
        <taxon>Micromonosporaceae</taxon>
        <taxon>Catellatospora</taxon>
    </lineage>
</organism>
<dbReference type="InterPro" id="IPR017080">
    <property type="entry name" value="UCP036990_CBS_BON"/>
</dbReference>
<evidence type="ECO:0000256" key="1">
    <source>
        <dbReference type="ARBA" id="ARBA00023122"/>
    </source>
</evidence>
<dbReference type="Pfam" id="PF00571">
    <property type="entry name" value="CBS"/>
    <property type="match status" value="2"/>
</dbReference>
<evidence type="ECO:0000313" key="7">
    <source>
        <dbReference type="Proteomes" id="UP000601223"/>
    </source>
</evidence>
<dbReference type="RefSeq" id="WP_203751906.1">
    <property type="nucleotide sequence ID" value="NZ_BONF01000033.1"/>
</dbReference>
<name>A0A8J3JS45_9ACTN</name>
<dbReference type="Gene3D" id="3.10.580.10">
    <property type="entry name" value="CBS-domain"/>
    <property type="match status" value="1"/>
</dbReference>
<evidence type="ECO:0000256" key="2">
    <source>
        <dbReference type="PROSITE-ProRule" id="PRU00703"/>
    </source>
</evidence>
<dbReference type="InterPro" id="IPR051257">
    <property type="entry name" value="Diverse_CBS-Domain"/>
</dbReference>
<evidence type="ECO:0000313" key="6">
    <source>
        <dbReference type="EMBL" id="GIF84120.1"/>
    </source>
</evidence>
<dbReference type="CDD" id="cd04586">
    <property type="entry name" value="CBS_pair_BON_assoc"/>
    <property type="match status" value="1"/>
</dbReference>
<evidence type="ECO:0000259" key="5">
    <source>
        <dbReference type="PROSITE" id="PS51371"/>
    </source>
</evidence>
<feature type="region of interest" description="Disordered" evidence="3">
    <location>
        <begin position="230"/>
        <end position="252"/>
    </location>
</feature>
<reference evidence="6 7" key="1">
    <citation type="submission" date="2021-01" db="EMBL/GenBank/DDBJ databases">
        <title>Whole genome shotgun sequence of Catellatospora bangladeshensis NBRC 107357.</title>
        <authorList>
            <person name="Komaki H."/>
            <person name="Tamura T."/>
        </authorList>
    </citation>
    <scope>NUCLEOTIDE SEQUENCE [LARGE SCALE GENOMIC DNA]</scope>
    <source>
        <strain evidence="6 7">NBRC 107357</strain>
    </source>
</reference>
<dbReference type="PROSITE" id="PS50914">
    <property type="entry name" value="BON"/>
    <property type="match status" value="1"/>
</dbReference>
<dbReference type="InterPro" id="IPR000644">
    <property type="entry name" value="CBS_dom"/>
</dbReference>